<dbReference type="OrthoDB" id="9785699at2"/>
<dbReference type="CDD" id="cd01335">
    <property type="entry name" value="Radical_SAM"/>
    <property type="match status" value="1"/>
</dbReference>
<dbReference type="SMART" id="SM00729">
    <property type="entry name" value="Elp3"/>
    <property type="match status" value="1"/>
</dbReference>
<evidence type="ECO:0000256" key="1">
    <source>
        <dbReference type="ARBA" id="ARBA00022723"/>
    </source>
</evidence>
<dbReference type="InterPro" id="IPR058240">
    <property type="entry name" value="rSAM_sf"/>
</dbReference>
<dbReference type="EMBL" id="JWIY01000001">
    <property type="protein sequence ID" value="KIC78839.1"/>
    <property type="molecule type" value="Genomic_DNA"/>
</dbReference>
<dbReference type="PANTHER" id="PTHR43432">
    <property type="entry name" value="SLR0285 PROTEIN"/>
    <property type="match status" value="1"/>
</dbReference>
<reference evidence="5 6" key="1">
    <citation type="submission" date="2014-12" db="EMBL/GenBank/DDBJ databases">
        <title>Partial genome sequence of Streptococcus constellatus KCOM 1650 (= ChDC B144).</title>
        <authorList>
            <person name="Kook J.-K."/>
            <person name="Park S.-N."/>
            <person name="Lim Y.K."/>
            <person name="Jo E."/>
        </authorList>
    </citation>
    <scope>NUCLEOTIDE SEQUENCE [LARGE SCALE GENOMIC DNA]</scope>
    <source>
        <strain evidence="5 6">KCOM 1650</strain>
    </source>
</reference>
<evidence type="ECO:0000256" key="3">
    <source>
        <dbReference type="ARBA" id="ARBA00023014"/>
    </source>
</evidence>
<keyword evidence="3" id="KW-0411">Iron-sulfur</keyword>
<evidence type="ECO:0000256" key="2">
    <source>
        <dbReference type="ARBA" id="ARBA00023004"/>
    </source>
</evidence>
<organism evidence="5 6">
    <name type="scientific">Streptococcus constellatus</name>
    <dbReference type="NCBI Taxonomy" id="76860"/>
    <lineage>
        <taxon>Bacteria</taxon>
        <taxon>Bacillati</taxon>
        <taxon>Bacillota</taxon>
        <taxon>Bacilli</taxon>
        <taxon>Lactobacillales</taxon>
        <taxon>Streptococcaceae</taxon>
        <taxon>Streptococcus</taxon>
        <taxon>Streptococcus anginosus group</taxon>
    </lineage>
</organism>
<dbReference type="Proteomes" id="UP000031339">
    <property type="component" value="Unassembled WGS sequence"/>
</dbReference>
<dbReference type="InterPro" id="IPR006638">
    <property type="entry name" value="Elp3/MiaA/NifB-like_rSAM"/>
</dbReference>
<comment type="caution">
    <text evidence="5">The sequence shown here is derived from an EMBL/GenBank/DDBJ whole genome shotgun (WGS) entry which is preliminary data.</text>
</comment>
<dbReference type="GO" id="GO:0051536">
    <property type="term" value="F:iron-sulfur cluster binding"/>
    <property type="evidence" value="ECO:0007669"/>
    <property type="project" value="UniProtKB-KW"/>
</dbReference>
<dbReference type="InterPro" id="IPR007197">
    <property type="entry name" value="rSAM"/>
</dbReference>
<dbReference type="Pfam" id="PF04055">
    <property type="entry name" value="Radical_SAM"/>
    <property type="match status" value="1"/>
</dbReference>
<dbReference type="GO" id="GO:0046872">
    <property type="term" value="F:metal ion binding"/>
    <property type="evidence" value="ECO:0007669"/>
    <property type="project" value="UniProtKB-KW"/>
</dbReference>
<dbReference type="SFLD" id="SFLDG01084">
    <property type="entry name" value="Uncharacterised_Radical_SAM_Su"/>
    <property type="match status" value="1"/>
</dbReference>
<evidence type="ECO:0000259" key="4">
    <source>
        <dbReference type="SMART" id="SM00729"/>
    </source>
</evidence>
<feature type="domain" description="Elp3/MiaA/NifB-like radical SAM core" evidence="4">
    <location>
        <begin position="13"/>
        <end position="235"/>
    </location>
</feature>
<dbReference type="Gene3D" id="3.80.30.30">
    <property type="match status" value="1"/>
</dbReference>
<keyword evidence="1" id="KW-0479">Metal-binding</keyword>
<sequence length="292" mass="33796">MHFTKVKGILSSKNGMNLFRGCTHGCIYCDSRSKCYQMNHKFEDVEVKENGISLLEDSLKRKRKKCMIGLGSMTDPYIKEELGLNYTRQALRIINKFGFGVTLITKSANVVRDLDLFKEINSKAKCVIQMTLTTHDEELCKKIEPNVSTTKERVEALKILRDEGIPTVVWLTPILPFINDTEENIIGILNYCKEAKVFGIICFGMGVTLREGNREYFYSHLDKKFPKLKERYMREYGNNYVANSVNNKKLMGIFHEFCEWNSIVHDNDAIFNYLNLFEGKDISKQLSFFDLI</sequence>
<protein>
    <submittedName>
        <fullName evidence="5">Radical SAM protein</fullName>
    </submittedName>
</protein>
<name>A0A0C1HNG4_STRCV</name>
<evidence type="ECO:0000313" key="6">
    <source>
        <dbReference type="Proteomes" id="UP000031339"/>
    </source>
</evidence>
<dbReference type="SUPFAM" id="SSF102114">
    <property type="entry name" value="Radical SAM enzymes"/>
    <property type="match status" value="1"/>
</dbReference>
<gene>
    <name evidence="5" type="ORF">RN79_04540</name>
</gene>
<proteinExistence type="predicted"/>
<dbReference type="AlphaFoldDB" id="A0A0C1HNG4"/>
<evidence type="ECO:0000313" key="5">
    <source>
        <dbReference type="EMBL" id="KIC78839.1"/>
    </source>
</evidence>
<keyword evidence="2" id="KW-0408">Iron</keyword>
<dbReference type="SFLD" id="SFLDS00029">
    <property type="entry name" value="Radical_SAM"/>
    <property type="match status" value="1"/>
</dbReference>
<dbReference type="InterPro" id="IPR040086">
    <property type="entry name" value="MJ0683-like"/>
</dbReference>
<dbReference type="PANTHER" id="PTHR43432:SF5">
    <property type="entry name" value="ELP3_MIAA_NIFB-LIKE RADICAL SAM CORE DOMAIN-CONTAINING PROTEIN"/>
    <property type="match status" value="1"/>
</dbReference>
<accession>A0A0C1HNG4</accession>
<dbReference type="RefSeq" id="WP_039677229.1">
    <property type="nucleotide sequence ID" value="NZ_JWIY01000001.1"/>
</dbReference>
<dbReference type="GO" id="GO:0003824">
    <property type="term" value="F:catalytic activity"/>
    <property type="evidence" value="ECO:0007669"/>
    <property type="project" value="InterPro"/>
</dbReference>